<comment type="caution">
    <text evidence="1">The sequence shown here is derived from an EMBL/GenBank/DDBJ whole genome shotgun (WGS) entry which is preliminary data.</text>
</comment>
<reference evidence="1 2" key="1">
    <citation type="journal article" date="2021" name="Plant Biotechnol. J.">
        <title>Multi-omics assisted identification of the key and species-specific regulatory components of drought-tolerant mechanisms in Gossypium stocksii.</title>
        <authorList>
            <person name="Yu D."/>
            <person name="Ke L."/>
            <person name="Zhang D."/>
            <person name="Wu Y."/>
            <person name="Sun Y."/>
            <person name="Mei J."/>
            <person name="Sun J."/>
            <person name="Sun Y."/>
        </authorList>
    </citation>
    <scope>NUCLEOTIDE SEQUENCE [LARGE SCALE GENOMIC DNA]</scope>
    <source>
        <strain evidence="2">cv. E1</strain>
        <tissue evidence="1">Leaf</tissue>
    </source>
</reference>
<keyword evidence="2" id="KW-1185">Reference proteome</keyword>
<evidence type="ECO:0000313" key="2">
    <source>
        <dbReference type="Proteomes" id="UP000828251"/>
    </source>
</evidence>
<accession>A0A9D3UX32</accession>
<dbReference type="EMBL" id="JAIQCV010000009">
    <property type="protein sequence ID" value="KAH1063911.1"/>
    <property type="molecule type" value="Genomic_DNA"/>
</dbReference>
<organism evidence="1 2">
    <name type="scientific">Gossypium stocksii</name>
    <dbReference type="NCBI Taxonomy" id="47602"/>
    <lineage>
        <taxon>Eukaryota</taxon>
        <taxon>Viridiplantae</taxon>
        <taxon>Streptophyta</taxon>
        <taxon>Embryophyta</taxon>
        <taxon>Tracheophyta</taxon>
        <taxon>Spermatophyta</taxon>
        <taxon>Magnoliopsida</taxon>
        <taxon>eudicotyledons</taxon>
        <taxon>Gunneridae</taxon>
        <taxon>Pentapetalae</taxon>
        <taxon>rosids</taxon>
        <taxon>malvids</taxon>
        <taxon>Malvales</taxon>
        <taxon>Malvaceae</taxon>
        <taxon>Malvoideae</taxon>
        <taxon>Gossypium</taxon>
    </lineage>
</organism>
<dbReference type="OrthoDB" id="6629474at2759"/>
<dbReference type="Proteomes" id="UP000828251">
    <property type="component" value="Unassembled WGS sequence"/>
</dbReference>
<evidence type="ECO:0000313" key="1">
    <source>
        <dbReference type="EMBL" id="KAH1063911.1"/>
    </source>
</evidence>
<sequence length="182" mass="20700">MNWMAINIDLEKAYDRISWEFIDVSLQVAGINDFLHNVIMSAIMGSSIQVLWNGVQTQKFKSGSSNEMRKLALVSWKSICQPRSCGGLGLRQMRNKKTSFKFKLGFKLASNSSTLWVRIPNESITGSVSITPLHASTEPDKIEWMGTPTSLFSLKNAYWKLSKRSWDSKYVAWNIQWKCNGP</sequence>
<gene>
    <name evidence="1" type="ORF">J1N35_028898</name>
</gene>
<protein>
    <recommendedName>
        <fullName evidence="3">Reverse transcriptase domain-containing protein</fullName>
    </recommendedName>
</protein>
<name>A0A9D3UX32_9ROSI</name>
<evidence type="ECO:0008006" key="3">
    <source>
        <dbReference type="Google" id="ProtNLM"/>
    </source>
</evidence>
<proteinExistence type="predicted"/>
<dbReference type="AlphaFoldDB" id="A0A9D3UX32"/>